<dbReference type="InterPro" id="IPR024983">
    <property type="entry name" value="CHAT_dom"/>
</dbReference>
<evidence type="ECO:0000313" key="4">
    <source>
        <dbReference type="Proteomes" id="UP000475325"/>
    </source>
</evidence>
<name>A0A7C8NVU0_ORBOL</name>
<gene>
    <name evidence="3" type="ORF">TWF102_007070</name>
</gene>
<evidence type="ECO:0000256" key="1">
    <source>
        <dbReference type="SAM" id="MobiDB-lite"/>
    </source>
</evidence>
<dbReference type="EMBL" id="WIQW01000004">
    <property type="protein sequence ID" value="KAF3111402.1"/>
    <property type="molecule type" value="Genomic_DNA"/>
</dbReference>
<feature type="region of interest" description="Disordered" evidence="1">
    <location>
        <begin position="1"/>
        <end position="30"/>
    </location>
</feature>
<dbReference type="Pfam" id="PF12770">
    <property type="entry name" value="CHAT"/>
    <property type="match status" value="1"/>
</dbReference>
<dbReference type="SUPFAM" id="SSF81901">
    <property type="entry name" value="HCP-like"/>
    <property type="match status" value="1"/>
</dbReference>
<feature type="domain" description="CHAT" evidence="2">
    <location>
        <begin position="1165"/>
        <end position="1528"/>
    </location>
</feature>
<protein>
    <recommendedName>
        <fullName evidence="2">CHAT domain-containing protein</fullName>
    </recommendedName>
</protein>
<feature type="region of interest" description="Disordered" evidence="1">
    <location>
        <begin position="129"/>
        <end position="174"/>
    </location>
</feature>
<proteinExistence type="predicted"/>
<dbReference type="InterPro" id="IPR011990">
    <property type="entry name" value="TPR-like_helical_dom_sf"/>
</dbReference>
<feature type="compositionally biased region" description="Polar residues" evidence="1">
    <location>
        <begin position="7"/>
        <end position="21"/>
    </location>
</feature>
<feature type="compositionally biased region" description="Basic and acidic residues" evidence="1">
    <location>
        <begin position="157"/>
        <end position="171"/>
    </location>
</feature>
<evidence type="ECO:0000259" key="2">
    <source>
        <dbReference type="Pfam" id="PF12770"/>
    </source>
</evidence>
<reference evidence="3 4" key="1">
    <citation type="submission" date="2019-06" db="EMBL/GenBank/DDBJ databases">
        <authorList>
            <person name="Palmer J.M."/>
        </authorList>
    </citation>
    <scope>NUCLEOTIDE SEQUENCE [LARGE SCALE GENOMIC DNA]</scope>
    <source>
        <strain evidence="3 4">TWF102</strain>
    </source>
</reference>
<organism evidence="3 4">
    <name type="scientific">Orbilia oligospora</name>
    <name type="common">Nematode-trapping fungus</name>
    <name type="synonym">Arthrobotrys oligospora</name>
    <dbReference type="NCBI Taxonomy" id="2813651"/>
    <lineage>
        <taxon>Eukaryota</taxon>
        <taxon>Fungi</taxon>
        <taxon>Dikarya</taxon>
        <taxon>Ascomycota</taxon>
        <taxon>Pezizomycotina</taxon>
        <taxon>Orbiliomycetes</taxon>
        <taxon>Orbiliales</taxon>
        <taxon>Orbiliaceae</taxon>
        <taxon>Orbilia</taxon>
    </lineage>
</organism>
<comment type="caution">
    <text evidence="3">The sequence shown here is derived from an EMBL/GenBank/DDBJ whole genome shotgun (WGS) entry which is preliminary data.</text>
</comment>
<dbReference type="Gene3D" id="1.25.40.10">
    <property type="entry name" value="Tetratricopeptide repeat domain"/>
    <property type="match status" value="2"/>
</dbReference>
<dbReference type="Proteomes" id="UP000475325">
    <property type="component" value="Unassembled WGS sequence"/>
</dbReference>
<accession>A0A7C8NVU0</accession>
<evidence type="ECO:0000313" key="3">
    <source>
        <dbReference type="EMBL" id="KAF3111402.1"/>
    </source>
</evidence>
<sequence length="1529" mass="170741">MRIANFPPSQLEMSSESQYQNAKGLGAKESEQELRDLERICRIKELEHKLERKKAEQKKIELENQLKEVQAAWELKESEYELGKVEREEKLKDLKIHVEGISKKALGSLTPSSGVEVCEFQEILEKGKEKDQSLYDNEEDSSSRIKPLLSSQNKLLSEAEKTSNIGDKERPVNAATDTTCYEEAQDGQTEPQKALRPILGTSQSALSTDGHNYDVQMPAHKIDAATDENCPRPSNNMNHQASNAPKGVPIDDDGLPITEARYYKEIDIPEDGLELSFLDMDLEGLYEVASSLEPTPETDLQEVKLLGVIYYYIFSKTGAVEDLQNAINRMEEVLSGTDINSPNYALGLKDLITMLIKKYNCTDSLEDISQAILRAEEMITLTHCDQAHQFLDLFRMKGIKAIRTGSSEELEETKAMWETITATDTLVVNYLDIYERTGDKNDLQMAVAAIPHDQLARPLTRAKLVEFFRARFKETGDTNELQMTLTMLPNGHPIRPYILIELASSFRIKFDKTGSMEDLNMCIETAEEAMAIMPHDDIQGKTAISVLLANQLRSRFERSPTEDMADLETAIKILEETSIISRHNSSHRPVVLNGLATALSIKSEWTNNLEYLQMAIALGEEVLMAKSSDGLFGGPEKQNLAIYVHTRYERTRDLDDLQRCITLAGEAVESFNRYYEHSNANANANAIDIDVENQHVGCLGNLADYLYTRFELTGNLDDLELAMETTKKAIAMLSSESPSYSRWQNNLAVYLIERFGRTGNFDDLQMAIQMGEELIRRDNNPGRAISLVGLISAFGNRFKQTGNLDDLDKAIKLSEEAIATTLSQSQKARILNNAVGIFIDKFKYTANIEDLDMAVQKAEEVVALTADNSPEKQVLLDTLAKALISRFDETHNSSDFQKALYYFREVVQLTTTTPRIPIGSAALATYMLAGNKMWSEASQMIEVAVELLPLSVSRELKQRDQQHNLKKYAGLPSMAASIALNAGKDAYDAVKLLELSRGIMTGLRLGSRSDLTELRLQHPDIAAKFEQLRDILDSPASGTFDSAVIYDSKALDEAPTLRRKNNQRFDANLEFNKTIDQIRLLPNFENFLRPPAPGDLMTAASLGPLVIINISQYRCDALLVEQQSIRSLPLPNLLQKDINKYAEFMQSIRSAHRLCSDTLRQMFRMLEWLWDAAVGPILDALGLLSPPVNEDDEWPRIWWIPTGQLSLLPLHAAGYHLPGSTKTALDRVVSSYSSSIKALLYSRQSSQAMAEFTPGKALLVSMDKTSGQSDLPYAAEEVKMLQGLLPSRLTTEAIKLERPNKQNLLDHLEDCTVFHYAGHGDSNSLDPEKGSLLINDWQTNPLTVEHLTELNFRQKSSAPWLAYLSACSTSDSNAEELHDESINLVTACQLAGFQHVVGSLWEVSDKYSVTAAEEVYKTIIAEDGGAIDGKKVSLGVHRATRRLRELTGGMTGNRVAKGLEESPVPSEETDDEGCAKECVGSILESPRGIVDEGNELRNLRKLRPFGYERAEEFTVGNPLIWAAYVHVGP</sequence>